<gene>
    <name evidence="3" type="ORF">ALTATR162_LOCUS4651</name>
</gene>
<feature type="compositionally biased region" description="Polar residues" evidence="1">
    <location>
        <begin position="449"/>
        <end position="459"/>
    </location>
</feature>
<dbReference type="Proteomes" id="UP000676310">
    <property type="component" value="Unassembled WGS sequence"/>
</dbReference>
<dbReference type="OrthoDB" id="4739136at2759"/>
<feature type="domain" description="DUF7905" evidence="2">
    <location>
        <begin position="307"/>
        <end position="641"/>
    </location>
</feature>
<dbReference type="Pfam" id="PF25482">
    <property type="entry name" value="DUF7905"/>
    <property type="match status" value="1"/>
</dbReference>
<protein>
    <recommendedName>
        <fullName evidence="2">DUF7905 domain-containing protein</fullName>
    </recommendedName>
</protein>
<dbReference type="RefSeq" id="XP_043168201.1">
    <property type="nucleotide sequence ID" value="XM_043312266.1"/>
</dbReference>
<proteinExistence type="predicted"/>
<organism evidence="3 4">
    <name type="scientific">Alternaria atra</name>
    <dbReference type="NCBI Taxonomy" id="119953"/>
    <lineage>
        <taxon>Eukaryota</taxon>
        <taxon>Fungi</taxon>
        <taxon>Dikarya</taxon>
        <taxon>Ascomycota</taxon>
        <taxon>Pezizomycotina</taxon>
        <taxon>Dothideomycetes</taxon>
        <taxon>Pleosporomycetidae</taxon>
        <taxon>Pleosporales</taxon>
        <taxon>Pleosporineae</taxon>
        <taxon>Pleosporaceae</taxon>
        <taxon>Alternaria</taxon>
        <taxon>Alternaria sect. Ulocladioides</taxon>
    </lineage>
</organism>
<feature type="region of interest" description="Disordered" evidence="1">
    <location>
        <begin position="433"/>
        <end position="459"/>
    </location>
</feature>
<dbReference type="GeneID" id="67016342"/>
<evidence type="ECO:0000313" key="4">
    <source>
        <dbReference type="Proteomes" id="UP000676310"/>
    </source>
</evidence>
<evidence type="ECO:0000256" key="1">
    <source>
        <dbReference type="SAM" id="MobiDB-lite"/>
    </source>
</evidence>
<comment type="caution">
    <text evidence="3">The sequence shown here is derived from an EMBL/GenBank/DDBJ whole genome shotgun (WGS) entry which is preliminary data.</text>
</comment>
<reference evidence="3" key="1">
    <citation type="submission" date="2021-05" db="EMBL/GenBank/DDBJ databases">
        <authorList>
            <person name="Stam R."/>
        </authorList>
    </citation>
    <scope>NUCLEOTIDE SEQUENCE</scope>
    <source>
        <strain evidence="3">CS162</strain>
    </source>
</reference>
<accession>A0A8J2I1P1</accession>
<dbReference type="EMBL" id="CAJRGZ010000017">
    <property type="protein sequence ID" value="CAG5156858.1"/>
    <property type="molecule type" value="Genomic_DNA"/>
</dbReference>
<evidence type="ECO:0000259" key="2">
    <source>
        <dbReference type="Pfam" id="PF25482"/>
    </source>
</evidence>
<sequence>MSTTTLPKHSSPRRHYFETASNILHSEETIHMDAGDTGPVPRPKPNKIIPVPQEFRRLTHAREREIVVNDVKVSTGCVVIPQCENGRIYQFGIAGGGAGLEKAVRYINQWIANAHVKSKDSSAWARMPAFDPNKWYYEQIEEMERERKEVFRGAAPKVSEGEIPLQSLIMHWPEDLINQSITPRDVFDNKLEALDAIRTHDEVFISLLSTQGDVWQIKIQAVDVANIEAAEAHLKTMIDKVKAETMGLQHTLNMILDDQEGMEVELEEADAWWPNLQDRIVPRLLPSGMMEPPGSFRGDIMHFTQLSKIQRSVQLALDAVRHKKGAYDMTIRLGCLALNSRQIKEDKIGNKYMKEVFLKSIDGSVGLEAKKWLADDVLGRQILGSFYTADEFLEPTKSSNYFGYMPKSLQGTRPMFRGTWVFADPNTVTAPPQATAIHHSGRPKPFNQKPVSTADSTPAPKVQSSLIVVQVDWADDEEGLYEKTTTRFYRTEQGKSGPRKNMDINLLELGESRGWHFALESLIPVASKSISPVITGFAERVKMRPDHDHRSSESFAEWEQTPTVKKYLRTGRLDTIYSFGIKQTCYKVEVMGMWYPGQKLPVWGLSVRHPEWATHLAELERLPIGRKADWGDTIATFLPDDGQSCYSSAVEDEDFGMRNLNLGIGVEAPLHDGIRILMDKLLQLSATVSAVTDMGGVSI</sequence>
<dbReference type="InterPro" id="IPR057227">
    <property type="entry name" value="DUF7905"/>
</dbReference>
<name>A0A8J2I1P1_9PLEO</name>
<dbReference type="AlphaFoldDB" id="A0A8J2I1P1"/>
<evidence type="ECO:0000313" key="3">
    <source>
        <dbReference type="EMBL" id="CAG5156858.1"/>
    </source>
</evidence>
<keyword evidence="4" id="KW-1185">Reference proteome</keyword>